<feature type="compositionally biased region" description="Basic and acidic residues" evidence="13">
    <location>
        <begin position="709"/>
        <end position="724"/>
    </location>
</feature>
<keyword evidence="4 12" id="KW-0328">Glycosyltransferase</keyword>
<evidence type="ECO:0000256" key="7">
    <source>
        <dbReference type="ARBA" id="ARBA00022824"/>
    </source>
</evidence>
<feature type="transmembrane region" description="Helical" evidence="12">
    <location>
        <begin position="240"/>
        <end position="260"/>
    </location>
</feature>
<comment type="function">
    <text evidence="10">Mannosyltransferase that operates in the biosynthetic pathway of dolichol-linked oligosaccharides, the glycan precursors employed in protein asparagine (N)-glycosylation. The assembly of dolichol-linked oligosaccharides begins on the cytosolic side of the endoplasmic reticulum membrane and finishes in its lumen. The sequential addition of sugars to dolichol pyrophosphate produces dolichol-linked oligosaccharides containing fourteen sugars, including two GlcNAcs, nine mannoses and three glucoses. Once assembled, the oligosaccharide is transferred from the lipid to nascent proteins by oligosaccharyltransferases. In the lumen of the endoplasmic reticulum, adds the eighth mannose residue in an alpha-1,6 linkage onto Man(7)GlcNAc(2)-PP-dolichol to produce Man(8)GlcNAc(2)-PP-dolichol.</text>
</comment>
<dbReference type="PANTHER" id="PTHR22760">
    <property type="entry name" value="GLYCOSYLTRANSFERASE"/>
    <property type="match status" value="1"/>
</dbReference>
<feature type="transmembrane region" description="Helical" evidence="12">
    <location>
        <begin position="288"/>
        <end position="312"/>
    </location>
</feature>
<dbReference type="OrthoDB" id="19039at2759"/>
<proteinExistence type="inferred from homology"/>
<feature type="compositionally biased region" description="Basic and acidic residues" evidence="13">
    <location>
        <begin position="778"/>
        <end position="799"/>
    </location>
</feature>
<evidence type="ECO:0000256" key="9">
    <source>
        <dbReference type="ARBA" id="ARBA00023136"/>
    </source>
</evidence>
<dbReference type="Pfam" id="PF03901">
    <property type="entry name" value="Glyco_transf_22"/>
    <property type="match status" value="1"/>
</dbReference>
<name>A0A8I6RMS4_CIMLE</name>
<evidence type="ECO:0000256" key="1">
    <source>
        <dbReference type="ARBA" id="ARBA00004477"/>
    </source>
</evidence>
<comment type="pathway">
    <text evidence="2">Protein modification; protein glycosylation.</text>
</comment>
<keyword evidence="8 12" id="KW-1133">Transmembrane helix</keyword>
<protein>
    <recommendedName>
        <fullName evidence="12">Mannosyltransferase</fullName>
        <ecNumber evidence="12">2.4.1.-</ecNumber>
    </recommendedName>
</protein>
<comment type="catalytic activity">
    <reaction evidence="11">
        <text>an alpha-D-Man-(1-&gt;2)-alpha-D-Man-(1-&gt;2)-alpha-D-Man-(1-&gt;3)-[alpha-D-Man-(1-&gt;2)-alpha-D-Man-(1-&gt;3)-alpha-D-Man-(1-&gt;6)]-beta-D-Man-(1-&gt;4)-beta-D-GlcNAc-(1-&gt;4)-alpha-D-GlcNAc-diphospho-di-trans,poly-cis-dolichol + a di-trans,poly-cis-dolichyl beta-D-mannosyl phosphate = an alpha-D-Man-(1-&gt;2)-alpha-D-Man-(1-&gt;2)-alpha-D-Man-(1-&gt;3)-[alpha-D-Man-(1-&gt;2)-alpha-D-Man-(1-&gt;3)-[alpha-D-Man-(1-&gt;6)]-alpha-D-Man-(1-&gt;6)]-beta-D-Man-(1-&gt;4)-beta-D-GlcNAc-(1-&gt;4)-alpha-D-GlcNAc-diphospho-di-trans,poly-cis-dolichol + a di-trans,poly-cis-dolichyl phosphate + H(+)</text>
        <dbReference type="Rhea" id="RHEA:29535"/>
        <dbReference type="Rhea" id="RHEA-COMP:19498"/>
        <dbReference type="Rhea" id="RHEA-COMP:19501"/>
        <dbReference type="Rhea" id="RHEA-COMP:19518"/>
        <dbReference type="Rhea" id="RHEA-COMP:19519"/>
        <dbReference type="ChEBI" id="CHEBI:15378"/>
        <dbReference type="ChEBI" id="CHEBI:57683"/>
        <dbReference type="ChEBI" id="CHEBI:58211"/>
        <dbReference type="ChEBI" id="CHEBI:132517"/>
        <dbReference type="ChEBI" id="CHEBI:132519"/>
        <dbReference type="EC" id="2.4.1.260"/>
    </reaction>
    <physiologicalReaction direction="left-to-right" evidence="11">
        <dbReference type="Rhea" id="RHEA:29536"/>
    </physiologicalReaction>
</comment>
<dbReference type="CTD" id="79087"/>
<evidence type="ECO:0000256" key="10">
    <source>
        <dbReference type="ARBA" id="ARBA00044721"/>
    </source>
</evidence>
<dbReference type="GeneID" id="106666615"/>
<dbReference type="EC" id="2.4.1.-" evidence="12"/>
<keyword evidence="5" id="KW-0808">Transferase</keyword>
<keyword evidence="9 12" id="KW-0472">Membrane</keyword>
<comment type="subcellular location">
    <subcellularLocation>
        <location evidence="1 12">Endoplasmic reticulum membrane</location>
        <topology evidence="1 12">Multi-pass membrane protein</topology>
    </subcellularLocation>
</comment>
<dbReference type="RefSeq" id="XP_014249401.1">
    <property type="nucleotide sequence ID" value="XM_014393915.2"/>
</dbReference>
<dbReference type="InterPro" id="IPR005599">
    <property type="entry name" value="GPI_mannosylTrfase"/>
</dbReference>
<keyword evidence="15" id="KW-1185">Reference proteome</keyword>
<dbReference type="EnsemblMetazoa" id="XM_014393915.2">
    <property type="protein sequence ID" value="XP_014249401.1"/>
    <property type="gene ID" value="LOC106666615"/>
</dbReference>
<evidence type="ECO:0000313" key="14">
    <source>
        <dbReference type="EnsemblMetazoa" id="XP_014249401.1"/>
    </source>
</evidence>
<feature type="transmembrane region" description="Helical" evidence="12">
    <location>
        <begin position="93"/>
        <end position="113"/>
    </location>
</feature>
<feature type="compositionally biased region" description="Polar residues" evidence="13">
    <location>
        <begin position="831"/>
        <end position="842"/>
    </location>
</feature>
<feature type="transmembrane region" description="Helical" evidence="12">
    <location>
        <begin position="319"/>
        <end position="335"/>
    </location>
</feature>
<feature type="transmembrane region" description="Helical" evidence="12">
    <location>
        <begin position="179"/>
        <end position="195"/>
    </location>
</feature>
<feature type="region of interest" description="Disordered" evidence="13">
    <location>
        <begin position="778"/>
        <end position="935"/>
    </location>
</feature>
<feature type="transmembrane region" description="Helical" evidence="12">
    <location>
        <begin position="368"/>
        <end position="387"/>
    </location>
</feature>
<organism evidence="14 15">
    <name type="scientific">Cimex lectularius</name>
    <name type="common">Bed bug</name>
    <name type="synonym">Acanthia lectularia</name>
    <dbReference type="NCBI Taxonomy" id="79782"/>
    <lineage>
        <taxon>Eukaryota</taxon>
        <taxon>Metazoa</taxon>
        <taxon>Ecdysozoa</taxon>
        <taxon>Arthropoda</taxon>
        <taxon>Hexapoda</taxon>
        <taxon>Insecta</taxon>
        <taxon>Pterygota</taxon>
        <taxon>Neoptera</taxon>
        <taxon>Paraneoptera</taxon>
        <taxon>Hemiptera</taxon>
        <taxon>Heteroptera</taxon>
        <taxon>Panheteroptera</taxon>
        <taxon>Cimicomorpha</taxon>
        <taxon>Cimicidae</taxon>
        <taxon>Cimex</taxon>
    </lineage>
</organism>
<dbReference type="UniPathway" id="UPA00378"/>
<dbReference type="KEGG" id="clec:106666615"/>
<evidence type="ECO:0000313" key="15">
    <source>
        <dbReference type="Proteomes" id="UP000494040"/>
    </source>
</evidence>
<feature type="compositionally biased region" description="Basic and acidic residues" evidence="13">
    <location>
        <begin position="846"/>
        <end position="870"/>
    </location>
</feature>
<dbReference type="GO" id="GO:0006487">
    <property type="term" value="P:protein N-linked glycosylation"/>
    <property type="evidence" value="ECO:0007669"/>
    <property type="project" value="TreeGrafter"/>
</dbReference>
<evidence type="ECO:0000256" key="13">
    <source>
        <dbReference type="SAM" id="MobiDB-lite"/>
    </source>
</evidence>
<evidence type="ECO:0000256" key="11">
    <source>
        <dbReference type="ARBA" id="ARBA00048899"/>
    </source>
</evidence>
<evidence type="ECO:0000256" key="3">
    <source>
        <dbReference type="ARBA" id="ARBA00007063"/>
    </source>
</evidence>
<comment type="similarity">
    <text evidence="3 12">Belongs to the glycosyltransferase 22 family.</text>
</comment>
<dbReference type="Proteomes" id="UP000494040">
    <property type="component" value="Unassembled WGS sequence"/>
</dbReference>
<dbReference type="PANTHER" id="PTHR22760:SF1">
    <property type="entry name" value="DOL-P-MAN:MAN(7)GLCNAC(2)-PP-DOL ALPHA-1,6-MANNOSYLTRANSFERASE"/>
    <property type="match status" value="1"/>
</dbReference>
<feature type="compositionally biased region" description="Polar residues" evidence="13">
    <location>
        <begin position="871"/>
        <end position="893"/>
    </location>
</feature>
<dbReference type="GO" id="GO:0052917">
    <property type="term" value="F:dol-P-Man:Man(7)GlcNAc(2)-PP-Dol alpha-1,6-mannosyltransferase activity"/>
    <property type="evidence" value="ECO:0007669"/>
    <property type="project" value="UniProtKB-EC"/>
</dbReference>
<dbReference type="AlphaFoldDB" id="A0A8I6RMS4"/>
<evidence type="ECO:0000256" key="2">
    <source>
        <dbReference type="ARBA" id="ARBA00004922"/>
    </source>
</evidence>
<evidence type="ECO:0000256" key="8">
    <source>
        <dbReference type="ARBA" id="ARBA00022989"/>
    </source>
</evidence>
<keyword evidence="7 12" id="KW-0256">Endoplasmic reticulum</keyword>
<feature type="compositionally biased region" description="Basic and acidic residues" evidence="13">
    <location>
        <begin position="894"/>
        <end position="911"/>
    </location>
</feature>
<reference evidence="14" key="1">
    <citation type="submission" date="2022-01" db="UniProtKB">
        <authorList>
            <consortium name="EnsemblMetazoa"/>
        </authorList>
    </citation>
    <scope>IDENTIFICATION</scope>
</reference>
<keyword evidence="6 12" id="KW-0812">Transmembrane</keyword>
<feature type="compositionally biased region" description="Basic and acidic residues" evidence="13">
    <location>
        <begin position="811"/>
        <end position="829"/>
    </location>
</feature>
<feature type="transmembrane region" description="Helical" evidence="12">
    <location>
        <begin position="341"/>
        <end position="361"/>
    </location>
</feature>
<accession>A0A8I6RMS4</accession>
<feature type="region of interest" description="Disordered" evidence="13">
    <location>
        <begin position="547"/>
        <end position="594"/>
    </location>
</feature>
<evidence type="ECO:0000256" key="5">
    <source>
        <dbReference type="ARBA" id="ARBA00022679"/>
    </source>
</evidence>
<evidence type="ECO:0000256" key="6">
    <source>
        <dbReference type="ARBA" id="ARBA00022692"/>
    </source>
</evidence>
<dbReference type="GO" id="GO:0005789">
    <property type="term" value="C:endoplasmic reticulum membrane"/>
    <property type="evidence" value="ECO:0007669"/>
    <property type="project" value="UniProtKB-SubCell"/>
</dbReference>
<feature type="region of interest" description="Disordered" evidence="13">
    <location>
        <begin position="705"/>
        <end position="724"/>
    </location>
</feature>
<sequence>MCEDDLFKWESSRLTVVISATCSSTVNSSAHYFTKTLDMFLLWFVAGVHLVICPFTKVEESFNIQATHDLIYHRFNFTQYDHHEFPGVVPRTFIGPMLLSLIVSPIYFIFKVIGFHSFTKIFSQYLVRTALASCVLLSFNFFKRTVEKEYGKQVTTWLVVITLSQFHFMFYLSRPLPNIMVLPFVLLAFAFWIRGNHLALISFSSISVIIFRFELAILFGCILILEILCGKITLLRTLKLGLPLSLLSFLFTVGIDSFMWNRVTWPEGEVFWFNSVLNKSSEWGTSPFLWYFYSALPRALGMSVVFVPLGVLSEKRVRLLVIPSLVFIMLFSFLPHKELRFIIYTFPMLNLSAACACNRLWVGAYKSLYRWFLCAGAVSHIMVNIFVTTTLLNVAQYNYPGGFAITKLHSLVPKENYAHVYIDNLAAQTGVSRFTQLNDHWIYNKTENLNFESKEMLMFSHLLVEARSKYSKTLKPFTKTHTILDFVEGFSHVMFNYNSFPPMKFKTRPMIFILQQDDYVLMPSFHGDISNNVQYESVSYVIPATEEDPQKPMAGKNEESIDTVKPKQNVKRSAFPQKQPRQRPELNKVVTKKTSSDEIVLKQTGNKETYKADNKHGFLAASSDENGKNVLQDFYKLEQSLNIDASKKTSLETEKEIEKKPVHITPNESIAKVLPTMKVKQHTKQKKAAISEEDKVDLFLQQTQPVKNKKQEHVEKDKNTVENREVEELDAKKKQTIRQKSEAEITTLNEKTIPNKDVLQERTHEVLITEKKVEEGTMNEGKIEKAKGIQTGKTEETMKKNVTSKKTLPKPNEHGLPTKEKSPEGDKLKQTVISKSTETVANISIKESKINDSKDRKLRLDVPIKEKETEFSVSGSNSSKKNLPGSNKSVDVTNKNKSDHTATKDTDDKQKVTKNKRQNKNLNIEEVDYKKQTQNGNEELNRVLEVNENNAAPDIVVKDNTIIYSTRGKGSIAKHVANLKKKSSQKETPD</sequence>
<feature type="compositionally biased region" description="Basic and acidic residues" evidence="13">
    <location>
        <begin position="556"/>
        <end position="565"/>
    </location>
</feature>
<feature type="transmembrane region" description="Helical" evidence="12">
    <location>
        <begin position="201"/>
        <end position="228"/>
    </location>
</feature>
<evidence type="ECO:0000256" key="4">
    <source>
        <dbReference type="ARBA" id="ARBA00022676"/>
    </source>
</evidence>
<feature type="transmembrane region" description="Helical" evidence="12">
    <location>
        <begin position="40"/>
        <end position="58"/>
    </location>
</feature>
<feature type="transmembrane region" description="Helical" evidence="12">
    <location>
        <begin position="125"/>
        <end position="142"/>
    </location>
</feature>
<evidence type="ECO:0000256" key="12">
    <source>
        <dbReference type="RuleBase" id="RU363075"/>
    </source>
</evidence>